<dbReference type="GO" id="GO:0000166">
    <property type="term" value="F:nucleotide binding"/>
    <property type="evidence" value="ECO:0007669"/>
    <property type="project" value="UniProtKB-KW"/>
</dbReference>
<dbReference type="Proteomes" id="UP000001554">
    <property type="component" value="Chromosome 8"/>
</dbReference>
<dbReference type="RefSeq" id="XP_035685162.1">
    <property type="nucleotide sequence ID" value="XM_035829269.1"/>
</dbReference>
<name>A0A9J7LLQ3_BRAFL</name>
<reference evidence="5" key="1">
    <citation type="journal article" date="2020" name="Nat. Ecol. Evol.">
        <title>Deeply conserved synteny resolves early events in vertebrate evolution.</title>
        <authorList>
            <person name="Simakov O."/>
            <person name="Marletaz F."/>
            <person name="Yue J.X."/>
            <person name="O'Connell B."/>
            <person name="Jenkins J."/>
            <person name="Brandt A."/>
            <person name="Calef R."/>
            <person name="Tung C.H."/>
            <person name="Huang T.K."/>
            <person name="Schmutz J."/>
            <person name="Satoh N."/>
            <person name="Yu J.K."/>
            <person name="Putnam N.H."/>
            <person name="Green R.E."/>
            <person name="Rokhsar D.S."/>
        </authorList>
    </citation>
    <scope>NUCLEOTIDE SEQUENCE [LARGE SCALE GENOMIC DNA]</scope>
    <source>
        <strain evidence="5">S238N-H82</strain>
    </source>
</reference>
<protein>
    <submittedName>
        <fullName evidence="6">Leucine-rich repeat protein SHOC-2-like</fullName>
    </submittedName>
</protein>
<proteinExistence type="predicted"/>
<dbReference type="InterPro" id="IPR050216">
    <property type="entry name" value="LRR_domain-containing"/>
</dbReference>
<dbReference type="PROSITE" id="PS51424">
    <property type="entry name" value="ROC"/>
    <property type="match status" value="1"/>
</dbReference>
<dbReference type="GO" id="GO:0035556">
    <property type="term" value="P:intracellular signal transduction"/>
    <property type="evidence" value="ECO:0000318"/>
    <property type="project" value="GO_Central"/>
</dbReference>
<dbReference type="GeneID" id="118421768"/>
<dbReference type="Gene3D" id="3.40.50.300">
    <property type="entry name" value="P-loop containing nucleotide triphosphate hydrolases"/>
    <property type="match status" value="1"/>
</dbReference>
<dbReference type="PRINTS" id="PR00019">
    <property type="entry name" value="LEURICHRPT"/>
</dbReference>
<dbReference type="SUPFAM" id="SSF52058">
    <property type="entry name" value="L domain-like"/>
    <property type="match status" value="1"/>
</dbReference>
<dbReference type="Pfam" id="PF13855">
    <property type="entry name" value="LRR_8"/>
    <property type="match status" value="2"/>
</dbReference>
<dbReference type="AlphaFoldDB" id="A0A9J7LLQ3"/>
<keyword evidence="2" id="KW-0677">Repeat</keyword>
<dbReference type="Pfam" id="PF23598">
    <property type="entry name" value="LRR_14"/>
    <property type="match status" value="1"/>
</dbReference>
<dbReference type="SUPFAM" id="SSF52540">
    <property type="entry name" value="P-loop containing nucleoside triphosphate hydrolases"/>
    <property type="match status" value="1"/>
</dbReference>
<dbReference type="Pfam" id="PF00560">
    <property type="entry name" value="LRR_1"/>
    <property type="match status" value="2"/>
</dbReference>
<dbReference type="SUPFAM" id="SSF52047">
    <property type="entry name" value="RNI-like"/>
    <property type="match status" value="1"/>
</dbReference>
<dbReference type="InterPro" id="IPR055414">
    <property type="entry name" value="LRR_R13L4/SHOC2-like"/>
</dbReference>
<dbReference type="InterPro" id="IPR003591">
    <property type="entry name" value="Leu-rich_rpt_typical-subtyp"/>
</dbReference>
<dbReference type="OrthoDB" id="676979at2759"/>
<reference evidence="6" key="2">
    <citation type="submission" date="2025-08" db="UniProtKB">
        <authorList>
            <consortium name="RefSeq"/>
        </authorList>
    </citation>
    <scope>IDENTIFICATION</scope>
    <source>
        <strain evidence="6">S238N-H82</strain>
        <tissue evidence="6">Testes</tissue>
    </source>
</reference>
<organism evidence="5 6">
    <name type="scientific">Branchiostoma floridae</name>
    <name type="common">Florida lancelet</name>
    <name type="synonym">Amphioxus</name>
    <dbReference type="NCBI Taxonomy" id="7739"/>
    <lineage>
        <taxon>Eukaryota</taxon>
        <taxon>Metazoa</taxon>
        <taxon>Chordata</taxon>
        <taxon>Cephalochordata</taxon>
        <taxon>Leptocardii</taxon>
        <taxon>Amphioxiformes</taxon>
        <taxon>Branchiostomatidae</taxon>
        <taxon>Branchiostoma</taxon>
    </lineage>
</organism>
<dbReference type="InterPro" id="IPR020859">
    <property type="entry name" value="ROC"/>
</dbReference>
<keyword evidence="3" id="KW-0547">Nucleotide-binding</keyword>
<dbReference type="SMART" id="SM00369">
    <property type="entry name" value="LRR_TYP"/>
    <property type="match status" value="11"/>
</dbReference>
<dbReference type="Pfam" id="PF08477">
    <property type="entry name" value="Roc"/>
    <property type="match status" value="1"/>
</dbReference>
<evidence type="ECO:0000256" key="2">
    <source>
        <dbReference type="ARBA" id="ARBA00022737"/>
    </source>
</evidence>
<evidence type="ECO:0000259" key="4">
    <source>
        <dbReference type="PROSITE" id="PS51424"/>
    </source>
</evidence>
<dbReference type="SMART" id="SM00365">
    <property type="entry name" value="LRR_SD22"/>
    <property type="match status" value="7"/>
</dbReference>
<feature type="domain" description="Roc" evidence="4">
    <location>
        <begin position="515"/>
        <end position="680"/>
    </location>
</feature>
<evidence type="ECO:0000256" key="1">
    <source>
        <dbReference type="ARBA" id="ARBA00022614"/>
    </source>
</evidence>
<dbReference type="InterPro" id="IPR001611">
    <property type="entry name" value="Leu-rich_rpt"/>
</dbReference>
<dbReference type="PANTHER" id="PTHR48051:SF36">
    <property type="entry name" value="CASPASE FAMILY P20 DOMAIN-CONTAINING PROTEIN"/>
    <property type="match status" value="1"/>
</dbReference>
<dbReference type="InterPro" id="IPR032675">
    <property type="entry name" value="LRR_dom_sf"/>
</dbReference>
<dbReference type="KEGG" id="bfo:118421768"/>
<dbReference type="Gene3D" id="3.80.10.10">
    <property type="entry name" value="Ribonuclease Inhibitor"/>
    <property type="match status" value="3"/>
</dbReference>
<evidence type="ECO:0000313" key="6">
    <source>
        <dbReference type="RefSeq" id="XP_035685162.1"/>
    </source>
</evidence>
<gene>
    <name evidence="6" type="primary">LOC118421768</name>
</gene>
<accession>A0A9J7LLQ3</accession>
<evidence type="ECO:0000313" key="5">
    <source>
        <dbReference type="Proteomes" id="UP000001554"/>
    </source>
</evidence>
<dbReference type="PROSITE" id="PS51450">
    <property type="entry name" value="LRR"/>
    <property type="match status" value="7"/>
</dbReference>
<keyword evidence="1" id="KW-0433">Leucine-rich repeat</keyword>
<dbReference type="PANTHER" id="PTHR48051">
    <property type="match status" value="1"/>
</dbReference>
<keyword evidence="5" id="KW-1185">Reference proteome</keyword>
<dbReference type="SMART" id="SM00364">
    <property type="entry name" value="LRR_BAC"/>
    <property type="match status" value="11"/>
</dbReference>
<dbReference type="GO" id="GO:0009966">
    <property type="term" value="P:regulation of signal transduction"/>
    <property type="evidence" value="ECO:0007669"/>
    <property type="project" value="UniProtKB-ARBA"/>
</dbReference>
<evidence type="ECO:0000256" key="3">
    <source>
        <dbReference type="ARBA" id="ARBA00022741"/>
    </source>
</evidence>
<sequence length="680" mass="76770">MHLDLSKNSIEDLPDKLCNITSLKWLSLQQNKLSSLPERIGNLFSLEYLDAYGRDENLISPVVIALEELQHGVVKLQCGYDLFIINPPDGFTYNGDIIKMDLSGLGDDQILNLGVISTLQELSVAFYDLDPKSYEIELPGNLMRMNISCNKYYNISQDFPKFVCQQTALQELNISNCNLVNVSEEIGLMVNLTHLDLSRNKIEDLPDELCNITSLRCLSLQDNKLSNLPVRISNLLSLEYLDVSFNRLDQYKANAIQSLPDDIGRMKELKYINLSSNSLNSLPQSIGYLQELEELILEHNQIEQLPDSIGTLKKLSKLRLSANCLKAVPKSLCNLLCLKEIYLSCNSLVSIPSSICRLKYLQTLDISENSLTELPEKIGDLLSLIVLNLRSNQLKELPSSFTRLVNLTSLNISSNYLKAIPEEMFEFGNLTEFNIAGNKIETLPNTICELQNLEYLSLEENNITALPTQFGKLHKLCQFGKEQIYGNPIEQPPIEVFEQGMEGIVAYFEELNLSKAIEVPRVKALLLGEVAAGKTSLCNAIRLGKSNLTDITDRTAGIEVHPTRLQDSIQVLMHDFGGHKIYHLTHQFFFSKAALYLIVVDLEAFISSSFDAAVKYWLNVIKTRLDSKPVLRIVATHIDRCEPEEIERKAELIMQKTKQIEIAEVESLKKYLSEIDDVLN</sequence>
<dbReference type="InterPro" id="IPR027417">
    <property type="entry name" value="P-loop_NTPase"/>
</dbReference>